<protein>
    <submittedName>
        <fullName evidence="2">Uncharacterized protein</fullName>
    </submittedName>
</protein>
<proteinExistence type="predicted"/>
<organism evidence="2">
    <name type="scientific">Homalodisca liturata</name>
    <dbReference type="NCBI Taxonomy" id="320908"/>
    <lineage>
        <taxon>Eukaryota</taxon>
        <taxon>Metazoa</taxon>
        <taxon>Ecdysozoa</taxon>
        <taxon>Arthropoda</taxon>
        <taxon>Hexapoda</taxon>
        <taxon>Insecta</taxon>
        <taxon>Pterygota</taxon>
        <taxon>Neoptera</taxon>
        <taxon>Paraneoptera</taxon>
        <taxon>Hemiptera</taxon>
        <taxon>Auchenorrhyncha</taxon>
        <taxon>Membracoidea</taxon>
        <taxon>Cicadellidae</taxon>
        <taxon>Cicadellinae</taxon>
        <taxon>Proconiini</taxon>
        <taxon>Homalodisca</taxon>
    </lineage>
</organism>
<dbReference type="EMBL" id="GECU01005647">
    <property type="protein sequence ID" value="JAT02060.1"/>
    <property type="molecule type" value="Transcribed_RNA"/>
</dbReference>
<feature type="non-terminal residue" evidence="2">
    <location>
        <position position="264"/>
    </location>
</feature>
<accession>A0A1B6JS82</accession>
<name>A0A1B6JS82_9HEMI</name>
<feature type="region of interest" description="Disordered" evidence="1">
    <location>
        <begin position="180"/>
        <end position="218"/>
    </location>
</feature>
<sequence length="264" mass="28859">MHPFGETAVVHLADILTKNKILYGKGNPSNKKTFLIKKHLHLHKENKESDNSNSNRKEDSYYVAEEAKLLNSGRSHNEGLIGSNVLQDIVNQDKVTELPAIKYRNKRLEVDNIDYGGDTVLINPKINSKKISSKKLQNYTSPDTDRNAENSGLLALSIPVSTIIKDNRINVSLLASTDESPLSANMSASSSNYPGQSSSNKSETKSSPEDLLSDTTSLPVDFSSDTTLLPMDVLPDTTSLPVDFSSDTTLLPMDVLPDTTSLPV</sequence>
<feature type="compositionally biased region" description="Low complexity" evidence="1">
    <location>
        <begin position="183"/>
        <end position="201"/>
    </location>
</feature>
<dbReference type="AlphaFoldDB" id="A0A1B6JS82"/>
<evidence type="ECO:0000313" key="2">
    <source>
        <dbReference type="EMBL" id="JAT02060.1"/>
    </source>
</evidence>
<evidence type="ECO:0000256" key="1">
    <source>
        <dbReference type="SAM" id="MobiDB-lite"/>
    </source>
</evidence>
<reference evidence="2" key="1">
    <citation type="submission" date="2015-11" db="EMBL/GenBank/DDBJ databases">
        <title>De novo transcriptome assembly of four potential Pierce s Disease insect vectors from Arizona vineyards.</title>
        <authorList>
            <person name="Tassone E.E."/>
        </authorList>
    </citation>
    <scope>NUCLEOTIDE SEQUENCE</scope>
</reference>
<gene>
    <name evidence="2" type="ORF">g.48307</name>
</gene>